<feature type="transmembrane region" description="Helical" evidence="6">
    <location>
        <begin position="350"/>
        <end position="369"/>
    </location>
</feature>
<feature type="transmembrane region" description="Helical" evidence="6">
    <location>
        <begin position="149"/>
        <end position="166"/>
    </location>
</feature>
<feature type="transmembrane region" description="Helical" evidence="6">
    <location>
        <begin position="82"/>
        <end position="104"/>
    </location>
</feature>
<dbReference type="CDD" id="cd13124">
    <property type="entry name" value="MATE_SpoVB_like"/>
    <property type="match status" value="1"/>
</dbReference>
<name>A0A5R9F323_9BACL</name>
<evidence type="ECO:0000256" key="2">
    <source>
        <dbReference type="ARBA" id="ARBA00022475"/>
    </source>
</evidence>
<dbReference type="Pfam" id="PF01943">
    <property type="entry name" value="Polysacc_synt"/>
    <property type="match status" value="1"/>
</dbReference>
<keyword evidence="4 6" id="KW-1133">Transmembrane helix</keyword>
<sequence>MNTFIKGTLILVVAAFLGECLEFLINIVLAKELGEHGLGLYMAILPSVFLVVIIASLELPISVSKFVAEKEKKYHLNMLGHALKIAVATAVLLTILAGITFPYIPVFHNYHPAVKWLVVFLIPIISFSSLARGYFMGVQHMGKIAFANFLRKAVQLILLAFVYQAFHFETGTALLIALCTLVGSELVVFIYLMHVYFVQLHYLKRNPRAYIHGKEVRKNLLAISVPTTGLRIFHAITNAVQPFIIIFALGRAGLTETTAMEHFGMLAGVAITIGFFPAFIAHSLLIVLIPTVSEAFSSRNYKKLQSLLQHVMKLTFAYGVPSVVIFYFFAEPLTKLFFDSTAPAIYLKLLWPYFLFHFFIMPMWAFLIGMGLVKDALIHSVWSTMVSFALMVLLGSLPQFQMAGIILGMNTGVVLLMLMHYLTICKKIGVSLIGMKPIKESF</sequence>
<reference evidence="7 8" key="1">
    <citation type="submission" date="2019-04" db="EMBL/GenBank/DDBJ databases">
        <title>Bacillus caeni sp. nov., a bacterium isolated from mangrove sediment.</title>
        <authorList>
            <person name="Huang H."/>
            <person name="Mo K."/>
            <person name="Hu Y."/>
        </authorList>
    </citation>
    <scope>NUCLEOTIDE SEQUENCE [LARGE SCALE GENOMIC DNA]</scope>
    <source>
        <strain evidence="7 8">HB172195</strain>
    </source>
</reference>
<feature type="transmembrane region" description="Helical" evidence="6">
    <location>
        <begin position="376"/>
        <end position="394"/>
    </location>
</feature>
<dbReference type="RefSeq" id="WP_138128124.1">
    <property type="nucleotide sequence ID" value="NZ_SWLG01000014.1"/>
</dbReference>
<dbReference type="InterPro" id="IPR050833">
    <property type="entry name" value="Poly_Biosynth_Transport"/>
</dbReference>
<keyword evidence="5 6" id="KW-0472">Membrane</keyword>
<accession>A0A5R9F323</accession>
<dbReference type="InterPro" id="IPR002797">
    <property type="entry name" value="Polysacc_synth"/>
</dbReference>
<proteinExistence type="predicted"/>
<organism evidence="7 8">
    <name type="scientific">Exobacillus caeni</name>
    <dbReference type="NCBI Taxonomy" id="2574798"/>
    <lineage>
        <taxon>Bacteria</taxon>
        <taxon>Bacillati</taxon>
        <taxon>Bacillota</taxon>
        <taxon>Bacilli</taxon>
        <taxon>Bacillales</taxon>
        <taxon>Guptibacillaceae</taxon>
        <taxon>Exobacillus</taxon>
    </lineage>
</organism>
<feature type="transmembrane region" description="Helical" evidence="6">
    <location>
        <begin position="219"/>
        <end position="250"/>
    </location>
</feature>
<dbReference type="InterPro" id="IPR024923">
    <property type="entry name" value="PG_synth_SpoVB"/>
</dbReference>
<gene>
    <name evidence="7" type="ORF">FCL54_17340</name>
</gene>
<evidence type="ECO:0000313" key="8">
    <source>
        <dbReference type="Proteomes" id="UP000308230"/>
    </source>
</evidence>
<keyword evidence="3 6" id="KW-0812">Transmembrane</keyword>
<evidence type="ECO:0000256" key="4">
    <source>
        <dbReference type="ARBA" id="ARBA00022989"/>
    </source>
</evidence>
<feature type="transmembrane region" description="Helical" evidence="6">
    <location>
        <begin position="40"/>
        <end position="61"/>
    </location>
</feature>
<evidence type="ECO:0000256" key="6">
    <source>
        <dbReference type="SAM" id="Phobius"/>
    </source>
</evidence>
<feature type="transmembrane region" description="Helical" evidence="6">
    <location>
        <begin position="172"/>
        <end position="198"/>
    </location>
</feature>
<evidence type="ECO:0000256" key="1">
    <source>
        <dbReference type="ARBA" id="ARBA00004651"/>
    </source>
</evidence>
<evidence type="ECO:0000313" key="7">
    <source>
        <dbReference type="EMBL" id="TLS35958.1"/>
    </source>
</evidence>
<dbReference type="PIRSF" id="PIRSF038958">
    <property type="entry name" value="PG_synth_SpoVB"/>
    <property type="match status" value="1"/>
</dbReference>
<protein>
    <submittedName>
        <fullName evidence="7">Polysaccharide biosynthesis protein</fullName>
    </submittedName>
</protein>
<evidence type="ECO:0000256" key="5">
    <source>
        <dbReference type="ARBA" id="ARBA00023136"/>
    </source>
</evidence>
<feature type="transmembrane region" description="Helical" evidence="6">
    <location>
        <begin position="116"/>
        <end position="137"/>
    </location>
</feature>
<dbReference type="GO" id="GO:0005886">
    <property type="term" value="C:plasma membrane"/>
    <property type="evidence" value="ECO:0007669"/>
    <property type="project" value="UniProtKB-SubCell"/>
</dbReference>
<dbReference type="PANTHER" id="PTHR30250">
    <property type="entry name" value="PST FAMILY PREDICTED COLANIC ACID TRANSPORTER"/>
    <property type="match status" value="1"/>
</dbReference>
<keyword evidence="8" id="KW-1185">Reference proteome</keyword>
<feature type="transmembrane region" description="Helical" evidence="6">
    <location>
        <begin position="310"/>
        <end position="330"/>
    </location>
</feature>
<dbReference type="EMBL" id="SWLG01000014">
    <property type="protein sequence ID" value="TLS35958.1"/>
    <property type="molecule type" value="Genomic_DNA"/>
</dbReference>
<dbReference type="OrthoDB" id="9775950at2"/>
<comment type="caution">
    <text evidence="7">The sequence shown here is derived from an EMBL/GenBank/DDBJ whole genome shotgun (WGS) entry which is preliminary data.</text>
</comment>
<dbReference type="AlphaFoldDB" id="A0A5R9F323"/>
<feature type="transmembrane region" description="Helical" evidence="6">
    <location>
        <begin position="400"/>
        <end position="422"/>
    </location>
</feature>
<dbReference type="Proteomes" id="UP000308230">
    <property type="component" value="Unassembled WGS sequence"/>
</dbReference>
<dbReference type="PANTHER" id="PTHR30250:SF24">
    <property type="entry name" value="STAGE V SPORULATION PROTEIN B"/>
    <property type="match status" value="1"/>
</dbReference>
<evidence type="ECO:0000256" key="3">
    <source>
        <dbReference type="ARBA" id="ARBA00022692"/>
    </source>
</evidence>
<feature type="transmembrane region" description="Helical" evidence="6">
    <location>
        <begin position="262"/>
        <end position="289"/>
    </location>
</feature>
<keyword evidence="2" id="KW-1003">Cell membrane</keyword>
<comment type="subcellular location">
    <subcellularLocation>
        <location evidence="1">Cell membrane</location>
        <topology evidence="1">Multi-pass membrane protein</topology>
    </subcellularLocation>
</comment>